<evidence type="ECO:0000256" key="9">
    <source>
        <dbReference type="ARBA" id="ARBA00023315"/>
    </source>
</evidence>
<evidence type="ECO:0000256" key="7">
    <source>
        <dbReference type="ARBA" id="ARBA00022679"/>
    </source>
</evidence>
<feature type="compositionally biased region" description="Basic and acidic residues" evidence="12">
    <location>
        <begin position="42"/>
        <end position="52"/>
    </location>
</feature>
<comment type="subcellular location">
    <subcellularLocation>
        <location evidence="2">Cytoplasm</location>
    </subcellularLocation>
    <subcellularLocation>
        <location evidence="1">Nucleus</location>
    </subcellularLocation>
</comment>
<keyword evidence="7" id="KW-0808">Transferase</keyword>
<dbReference type="GO" id="GO:0005634">
    <property type="term" value="C:nucleus"/>
    <property type="evidence" value="ECO:0007669"/>
    <property type="project" value="UniProtKB-SubCell"/>
</dbReference>
<dbReference type="CDD" id="cd04301">
    <property type="entry name" value="NAT_SF"/>
    <property type="match status" value="1"/>
</dbReference>
<evidence type="ECO:0000313" key="15">
    <source>
        <dbReference type="Proteomes" id="UP000246171"/>
    </source>
</evidence>
<feature type="domain" description="N-acetyltransferase" evidence="13">
    <location>
        <begin position="104"/>
        <end position="273"/>
    </location>
</feature>
<dbReference type="GO" id="GO:0005737">
    <property type="term" value="C:cytoplasm"/>
    <property type="evidence" value="ECO:0007669"/>
    <property type="project" value="UniProtKB-SubCell"/>
</dbReference>
<comment type="catalytic activity">
    <reaction evidence="10">
        <text>N-terminal L-seryl-[histone H2A] + acetyl-CoA = N-terminal N(alpha)-acetyl-L-seryl-[histone H2A] + CoA + H(+)</text>
        <dbReference type="Rhea" id="RHEA:50600"/>
        <dbReference type="Rhea" id="RHEA-COMP:12742"/>
        <dbReference type="Rhea" id="RHEA-COMP:12744"/>
        <dbReference type="ChEBI" id="CHEBI:15378"/>
        <dbReference type="ChEBI" id="CHEBI:57287"/>
        <dbReference type="ChEBI" id="CHEBI:57288"/>
        <dbReference type="ChEBI" id="CHEBI:64738"/>
        <dbReference type="ChEBI" id="CHEBI:83690"/>
        <dbReference type="EC" id="2.3.1.257"/>
    </reaction>
</comment>
<dbReference type="PANTHER" id="PTHR20531:SF1">
    <property type="entry name" value="N-ALPHA-ACETYLTRANSFERASE 40"/>
    <property type="match status" value="1"/>
</dbReference>
<keyword evidence="6" id="KW-0963">Cytoplasm</keyword>
<keyword evidence="15" id="KW-1185">Reference proteome</keyword>
<dbReference type="AlphaFoldDB" id="A0A317UZE3"/>
<name>A0A317UZE3_ASPEC</name>
<protein>
    <recommendedName>
        <fullName evidence="5">N-alpha-acetyltransferase 40</fullName>
        <ecNumber evidence="4">2.3.1.257</ecNumber>
    </recommendedName>
</protein>
<evidence type="ECO:0000256" key="2">
    <source>
        <dbReference type="ARBA" id="ARBA00004496"/>
    </source>
</evidence>
<dbReference type="InterPro" id="IPR039949">
    <property type="entry name" value="NAA40"/>
</dbReference>
<dbReference type="GO" id="GO:0043998">
    <property type="term" value="F:histone H2A acetyltransferase activity"/>
    <property type="evidence" value="ECO:0007669"/>
    <property type="project" value="InterPro"/>
</dbReference>
<dbReference type="GO" id="GO:0010485">
    <property type="term" value="F:histone H4 acetyltransferase activity"/>
    <property type="evidence" value="ECO:0007669"/>
    <property type="project" value="InterPro"/>
</dbReference>
<dbReference type="GO" id="GO:1990189">
    <property type="term" value="F:protein N-terminal-serine acetyltransferase activity"/>
    <property type="evidence" value="ECO:0007669"/>
    <property type="project" value="UniProtKB-EC"/>
</dbReference>
<dbReference type="InterPro" id="IPR000182">
    <property type="entry name" value="GNAT_dom"/>
</dbReference>
<evidence type="ECO:0000256" key="5">
    <source>
        <dbReference type="ARBA" id="ARBA00015043"/>
    </source>
</evidence>
<evidence type="ECO:0000256" key="3">
    <source>
        <dbReference type="ARBA" id="ARBA00008870"/>
    </source>
</evidence>
<dbReference type="RefSeq" id="XP_025385354.1">
    <property type="nucleotide sequence ID" value="XM_025528705.1"/>
</dbReference>
<organism evidence="14 15">
    <name type="scientific">Aspergillus eucalypticola (strain CBS 122712 / IBT 29274)</name>
    <dbReference type="NCBI Taxonomy" id="1448314"/>
    <lineage>
        <taxon>Eukaryota</taxon>
        <taxon>Fungi</taxon>
        <taxon>Dikarya</taxon>
        <taxon>Ascomycota</taxon>
        <taxon>Pezizomycotina</taxon>
        <taxon>Eurotiomycetes</taxon>
        <taxon>Eurotiomycetidae</taxon>
        <taxon>Eurotiales</taxon>
        <taxon>Aspergillaceae</taxon>
        <taxon>Aspergillus</taxon>
        <taxon>Aspergillus subgen. Circumdati</taxon>
    </lineage>
</organism>
<dbReference type="PROSITE" id="PS51186">
    <property type="entry name" value="GNAT"/>
    <property type="match status" value="1"/>
</dbReference>
<feature type="region of interest" description="Disordered" evidence="12">
    <location>
        <begin position="1"/>
        <end position="61"/>
    </location>
</feature>
<feature type="compositionally biased region" description="Low complexity" evidence="12">
    <location>
        <begin position="9"/>
        <end position="22"/>
    </location>
</feature>
<evidence type="ECO:0000256" key="4">
    <source>
        <dbReference type="ARBA" id="ARBA00012950"/>
    </source>
</evidence>
<dbReference type="Proteomes" id="UP000246171">
    <property type="component" value="Unassembled WGS sequence"/>
</dbReference>
<dbReference type="OrthoDB" id="424551at2759"/>
<dbReference type="InterPro" id="IPR016181">
    <property type="entry name" value="Acyl_CoA_acyltransferase"/>
</dbReference>
<comment type="catalytic activity">
    <reaction evidence="11">
        <text>N-terminal L-seryl-[histone H4] + acetyl-CoA = N-terminal N(alpha)-acetyl-L-seryl-[histone H4] + CoA + H(+)</text>
        <dbReference type="Rhea" id="RHEA:50596"/>
        <dbReference type="Rhea" id="RHEA-COMP:12740"/>
        <dbReference type="Rhea" id="RHEA-COMP:12743"/>
        <dbReference type="ChEBI" id="CHEBI:15378"/>
        <dbReference type="ChEBI" id="CHEBI:57287"/>
        <dbReference type="ChEBI" id="CHEBI:57288"/>
        <dbReference type="ChEBI" id="CHEBI:64738"/>
        <dbReference type="ChEBI" id="CHEBI:83690"/>
        <dbReference type="EC" id="2.3.1.257"/>
    </reaction>
</comment>
<dbReference type="VEuPathDB" id="FungiDB:BO83DRAFT_343748"/>
<gene>
    <name evidence="14" type="ORF">BO83DRAFT_343748</name>
</gene>
<reference evidence="14" key="1">
    <citation type="submission" date="2016-12" db="EMBL/GenBank/DDBJ databases">
        <title>The genomes of Aspergillus section Nigri reveals drivers in fungal speciation.</title>
        <authorList>
            <consortium name="DOE Joint Genome Institute"/>
            <person name="Vesth T.C."/>
            <person name="Nybo J."/>
            <person name="Theobald S."/>
            <person name="Brandl J."/>
            <person name="Frisvad J.C."/>
            <person name="Nielsen K.F."/>
            <person name="Lyhne E.K."/>
            <person name="Kogle M.E."/>
            <person name="Kuo A."/>
            <person name="Riley R."/>
            <person name="Clum A."/>
            <person name="Nolan M."/>
            <person name="Lipzen A."/>
            <person name="Salamov A."/>
            <person name="Henrissat B."/>
            <person name="Wiebenga A."/>
            <person name="De vries R.P."/>
            <person name="Grigoriev I.V."/>
            <person name="Mortensen U.H."/>
            <person name="Andersen M.R."/>
            <person name="Baker S.E."/>
        </authorList>
    </citation>
    <scope>NUCLEOTIDE SEQUENCE</scope>
    <source>
        <strain evidence="14">CBS 122712</strain>
    </source>
</reference>
<accession>A0A317UZE3</accession>
<proteinExistence type="inferred from homology"/>
<dbReference type="SUPFAM" id="SSF55729">
    <property type="entry name" value="Acyl-CoA N-acyltransferases (Nat)"/>
    <property type="match status" value="1"/>
</dbReference>
<dbReference type="Pfam" id="PF00583">
    <property type="entry name" value="Acetyltransf_1"/>
    <property type="match status" value="1"/>
</dbReference>
<feature type="compositionally biased region" description="Basic residues" evidence="12">
    <location>
        <begin position="23"/>
        <end position="38"/>
    </location>
</feature>
<evidence type="ECO:0000256" key="11">
    <source>
        <dbReference type="ARBA" id="ARBA00049524"/>
    </source>
</evidence>
<evidence type="ECO:0000313" key="14">
    <source>
        <dbReference type="EMBL" id="PWY67046.1"/>
    </source>
</evidence>
<comment type="caution">
    <text evidence="14">The sequence shown here is derived from an EMBL/GenBank/DDBJ whole genome shotgun (WGS) entry which is preliminary data.</text>
</comment>
<dbReference type="Gene3D" id="3.40.630.30">
    <property type="match status" value="1"/>
</dbReference>
<keyword evidence="9" id="KW-0012">Acyltransferase</keyword>
<keyword evidence="8" id="KW-0539">Nucleus</keyword>
<dbReference type="EC" id="2.3.1.257" evidence="4"/>
<evidence type="ECO:0000259" key="13">
    <source>
        <dbReference type="PROSITE" id="PS51186"/>
    </source>
</evidence>
<evidence type="ECO:0000256" key="6">
    <source>
        <dbReference type="ARBA" id="ARBA00022490"/>
    </source>
</evidence>
<evidence type="ECO:0000256" key="10">
    <source>
        <dbReference type="ARBA" id="ARBA00047821"/>
    </source>
</evidence>
<dbReference type="GeneID" id="37050667"/>
<evidence type="ECO:0000256" key="12">
    <source>
        <dbReference type="SAM" id="MobiDB-lite"/>
    </source>
</evidence>
<dbReference type="EMBL" id="MSFU01000023">
    <property type="protein sequence ID" value="PWY67046.1"/>
    <property type="molecule type" value="Genomic_DNA"/>
</dbReference>
<evidence type="ECO:0000256" key="1">
    <source>
        <dbReference type="ARBA" id="ARBA00004123"/>
    </source>
</evidence>
<sequence length="287" mass="32646">MSSSVQAGRITKNTTTTTSTTTARRRRVQHPKKTRATRTKSQPHDHEYERDGSQYNPSSSLPLVERTNQLSIQEFTSKYITPEFLTYTYKPETPSSTDEQRYKLFIHSAASIPISDLNACFDLIEETSSEAYRSSSTGWSPSKKKKEMKLPDMKYLVVRREDSLLSSSTDGERDGENAVVGFMSFMITYEDGKEVVYLYEIHLSSEVQKQGLGKRLLLVLMEIGRRVGVEKAMLTVFTSNRVAQGLYEAIGFGTDEYSPRPRRLRNGMVKEPDYRIMSVRLDGGPYV</sequence>
<dbReference type="PANTHER" id="PTHR20531">
    <property type="entry name" value="N-ALPHA-ACETYLTRANSFERASE 40"/>
    <property type="match status" value="1"/>
</dbReference>
<evidence type="ECO:0000256" key="8">
    <source>
        <dbReference type="ARBA" id="ARBA00023242"/>
    </source>
</evidence>
<comment type="similarity">
    <text evidence="3">Belongs to the acetyltransferase family. NAA40 subfamily.</text>
</comment>